<dbReference type="RefSeq" id="WP_031384726.1">
    <property type="nucleotide sequence ID" value="NZ_BAABKI010000009.1"/>
</dbReference>
<feature type="transmembrane region" description="Helical" evidence="7">
    <location>
        <begin position="51"/>
        <end position="74"/>
    </location>
</feature>
<feature type="transmembrane region" description="Helical" evidence="7">
    <location>
        <begin position="227"/>
        <end position="250"/>
    </location>
</feature>
<dbReference type="InterPro" id="IPR011701">
    <property type="entry name" value="MFS"/>
</dbReference>
<dbReference type="SMART" id="SM00563">
    <property type="entry name" value="PlsC"/>
    <property type="match status" value="1"/>
</dbReference>
<keyword evidence="4 7" id="KW-0812">Transmembrane</keyword>
<organism evidence="9 10">
    <name type="scientific">Modicisalibacter zincidurans</name>
    <dbReference type="NCBI Taxonomy" id="1178777"/>
    <lineage>
        <taxon>Bacteria</taxon>
        <taxon>Pseudomonadati</taxon>
        <taxon>Pseudomonadota</taxon>
        <taxon>Gammaproteobacteria</taxon>
        <taxon>Oceanospirillales</taxon>
        <taxon>Halomonadaceae</taxon>
        <taxon>Modicisalibacter</taxon>
    </lineage>
</organism>
<evidence type="ECO:0000256" key="3">
    <source>
        <dbReference type="ARBA" id="ARBA00022475"/>
    </source>
</evidence>
<reference evidence="10" key="1">
    <citation type="journal article" date="2019" name="Int. J. Syst. Evol. Microbiol.">
        <title>The Global Catalogue of Microorganisms (GCM) 10K type strain sequencing project: providing services to taxonomists for standard genome sequencing and annotation.</title>
        <authorList>
            <consortium name="The Broad Institute Genomics Platform"/>
            <consortium name="The Broad Institute Genome Sequencing Center for Infectious Disease"/>
            <person name="Wu L."/>
            <person name="Ma J."/>
        </authorList>
    </citation>
    <scope>NUCLEOTIDE SEQUENCE [LARGE SCALE GENOMIC DNA]</scope>
    <source>
        <strain evidence="10">JCM 18472</strain>
    </source>
</reference>
<dbReference type="CDD" id="cd06173">
    <property type="entry name" value="MFS_MefA_like"/>
    <property type="match status" value="1"/>
</dbReference>
<feature type="transmembrane region" description="Helical" evidence="7">
    <location>
        <begin position="373"/>
        <end position="394"/>
    </location>
</feature>
<dbReference type="SUPFAM" id="SSF103473">
    <property type="entry name" value="MFS general substrate transporter"/>
    <property type="match status" value="1"/>
</dbReference>
<evidence type="ECO:0000313" key="10">
    <source>
        <dbReference type="Proteomes" id="UP001500074"/>
    </source>
</evidence>
<evidence type="ECO:0000256" key="2">
    <source>
        <dbReference type="ARBA" id="ARBA00022448"/>
    </source>
</evidence>
<protein>
    <submittedName>
        <fullName evidence="9">MFS transporter</fullName>
    </submittedName>
</protein>
<feature type="transmembrane region" description="Helical" evidence="7">
    <location>
        <begin position="27"/>
        <end position="45"/>
    </location>
</feature>
<dbReference type="PANTHER" id="PTHR43266">
    <property type="entry name" value="MACROLIDE-EFFLUX PROTEIN"/>
    <property type="match status" value="1"/>
</dbReference>
<comment type="caution">
    <text evidence="9">The sequence shown here is derived from an EMBL/GenBank/DDBJ whole genome shotgun (WGS) entry which is preliminary data.</text>
</comment>
<feature type="transmembrane region" description="Helical" evidence="7">
    <location>
        <begin position="86"/>
        <end position="103"/>
    </location>
</feature>
<feature type="domain" description="Phospholipid/glycerol acyltransferase" evidence="8">
    <location>
        <begin position="452"/>
        <end position="568"/>
    </location>
</feature>
<dbReference type="EMBL" id="BAABKI010000009">
    <property type="protein sequence ID" value="GAA5170846.1"/>
    <property type="molecule type" value="Genomic_DNA"/>
</dbReference>
<keyword evidence="3" id="KW-1003">Cell membrane</keyword>
<dbReference type="Pfam" id="PF07690">
    <property type="entry name" value="MFS_1"/>
    <property type="match status" value="1"/>
</dbReference>
<gene>
    <name evidence="9" type="ORF">GCM10023342_04780</name>
</gene>
<comment type="subcellular location">
    <subcellularLocation>
        <location evidence="1">Cell membrane</location>
        <topology evidence="1">Multi-pass membrane protein</topology>
    </subcellularLocation>
</comment>
<dbReference type="Gene3D" id="1.20.1250.20">
    <property type="entry name" value="MFS general substrate transporter like domains"/>
    <property type="match status" value="1"/>
</dbReference>
<feature type="transmembrane region" description="Helical" evidence="7">
    <location>
        <begin position="109"/>
        <end position="126"/>
    </location>
</feature>
<feature type="transmembrane region" description="Helical" evidence="7">
    <location>
        <begin position="289"/>
        <end position="309"/>
    </location>
</feature>
<feature type="transmembrane region" description="Helical" evidence="7">
    <location>
        <begin position="329"/>
        <end position="352"/>
    </location>
</feature>
<sequence>MSRSLLARRHFAPFFWTQALGAFNDNVFKNILLLLLTFVAVPRYGWDTGLLNNLAAGLFILPFLLFSAWGGTLADRLDKQRLVRRLKLLELVTMCLAAAAVWFEQFLLLLGLLFMMGTQSALFGPVKYSILPQHLPRTELVRGNAWVNLGTFVSILLGTLLAGVLTSLDAATARLTIGATLIGVALLGYATSLAVPAAPSSDPGPVGWRPLSGSVAVLRDSWRQPRIFRALVGISLFWFLGACYLTQLPAWVRDVVHGGESAVSWLLGAFALGVGGGALLCARLSAGRLELGLVPLGALLIAAGGLTFAEQPALAGEAMSLATLLATPGFWVMSLALALVGVGGGLYIVPLYTLVQVISAEHQRARMIAANNLLNALFMVLAAGFGILLLSVLGVSLNVFFAWLAGIALLIGLAALTINPRAVLRLAIFALTRVLYRLRFVGRGHIPAQGPALVVCNHVSFMDALVIGGASPRPLRFLMDRPIYESPGLNWFFRLAGAIPVDSERRDPGGVRRAMQEVSRALRDGQVVMLFPEGRLTIDGEVQYFRRGVDMILRRDAVPVVPAALAGLWGSWTSHCEGRAFTKLPRRFRPRVALVFGEALSPGQADRATLEARVRTLKQNAEQSLACKAVKGRQ</sequence>
<feature type="transmembrane region" description="Helical" evidence="7">
    <location>
        <begin position="171"/>
        <end position="190"/>
    </location>
</feature>
<accession>A0ABP9R2N0</accession>
<keyword evidence="6 7" id="KW-0472">Membrane</keyword>
<dbReference type="PANTHER" id="PTHR43266:SF2">
    <property type="entry name" value="MAJOR FACILITATOR SUPERFAMILY (MFS) PROFILE DOMAIN-CONTAINING PROTEIN"/>
    <property type="match status" value="1"/>
</dbReference>
<evidence type="ECO:0000259" key="8">
    <source>
        <dbReference type="SMART" id="SM00563"/>
    </source>
</evidence>
<feature type="transmembrane region" description="Helical" evidence="7">
    <location>
        <begin position="146"/>
        <end position="165"/>
    </location>
</feature>
<keyword evidence="2" id="KW-0813">Transport</keyword>
<dbReference type="SUPFAM" id="SSF69593">
    <property type="entry name" value="Glycerol-3-phosphate (1)-acyltransferase"/>
    <property type="match status" value="1"/>
</dbReference>
<dbReference type="InterPro" id="IPR036259">
    <property type="entry name" value="MFS_trans_sf"/>
</dbReference>
<keyword evidence="10" id="KW-1185">Reference proteome</keyword>
<feature type="transmembrane region" description="Helical" evidence="7">
    <location>
        <begin position="262"/>
        <end position="282"/>
    </location>
</feature>
<evidence type="ECO:0000256" key="4">
    <source>
        <dbReference type="ARBA" id="ARBA00022692"/>
    </source>
</evidence>
<proteinExistence type="predicted"/>
<dbReference type="CDD" id="cd07989">
    <property type="entry name" value="LPLAT_AGPAT-like"/>
    <property type="match status" value="1"/>
</dbReference>
<evidence type="ECO:0000256" key="1">
    <source>
        <dbReference type="ARBA" id="ARBA00004651"/>
    </source>
</evidence>
<evidence type="ECO:0000256" key="6">
    <source>
        <dbReference type="ARBA" id="ARBA00023136"/>
    </source>
</evidence>
<name>A0ABP9R2N0_9GAMM</name>
<dbReference type="Pfam" id="PF01553">
    <property type="entry name" value="Acyltransferase"/>
    <property type="match status" value="1"/>
</dbReference>
<dbReference type="InterPro" id="IPR002123">
    <property type="entry name" value="Plipid/glycerol_acylTrfase"/>
</dbReference>
<evidence type="ECO:0000256" key="7">
    <source>
        <dbReference type="SAM" id="Phobius"/>
    </source>
</evidence>
<feature type="transmembrane region" description="Helical" evidence="7">
    <location>
        <begin position="400"/>
        <end position="418"/>
    </location>
</feature>
<evidence type="ECO:0000256" key="5">
    <source>
        <dbReference type="ARBA" id="ARBA00022989"/>
    </source>
</evidence>
<keyword evidence="5 7" id="KW-1133">Transmembrane helix</keyword>
<dbReference type="Proteomes" id="UP001500074">
    <property type="component" value="Unassembled WGS sequence"/>
</dbReference>
<evidence type="ECO:0000313" key="9">
    <source>
        <dbReference type="EMBL" id="GAA5170846.1"/>
    </source>
</evidence>